<dbReference type="InterPro" id="IPR029063">
    <property type="entry name" value="SAM-dependent_MTases_sf"/>
</dbReference>
<keyword evidence="2" id="KW-0808">Transferase</keyword>
<keyword evidence="1 5" id="KW-0489">Methyltransferase</keyword>
<organism evidence="5 6">
    <name type="scientific">Amycolatopsis marina</name>
    <dbReference type="NCBI Taxonomy" id="490629"/>
    <lineage>
        <taxon>Bacteria</taxon>
        <taxon>Bacillati</taxon>
        <taxon>Actinomycetota</taxon>
        <taxon>Actinomycetes</taxon>
        <taxon>Pseudonocardiales</taxon>
        <taxon>Pseudonocardiaceae</taxon>
        <taxon>Amycolatopsis</taxon>
    </lineage>
</organism>
<evidence type="ECO:0000313" key="6">
    <source>
        <dbReference type="Proteomes" id="UP000243799"/>
    </source>
</evidence>
<proteinExistence type="predicted"/>
<dbReference type="CDD" id="cd02440">
    <property type="entry name" value="AdoMet_MTases"/>
    <property type="match status" value="1"/>
</dbReference>
<protein>
    <submittedName>
        <fullName evidence="5">Ubiquinone/menaquinone biosynthesis C-methylase UbiE</fullName>
    </submittedName>
</protein>
<dbReference type="GO" id="GO:0032259">
    <property type="term" value="P:methylation"/>
    <property type="evidence" value="ECO:0007669"/>
    <property type="project" value="UniProtKB-KW"/>
</dbReference>
<dbReference type="STRING" id="490629.SAMN05216266_12739"/>
<gene>
    <name evidence="5" type="ORF">SAMN05216266_12739</name>
</gene>
<dbReference type="GO" id="GO:0008757">
    <property type="term" value="F:S-adenosylmethionine-dependent methyltransferase activity"/>
    <property type="evidence" value="ECO:0007669"/>
    <property type="project" value="InterPro"/>
</dbReference>
<dbReference type="EMBL" id="FOKG01000027">
    <property type="protein sequence ID" value="SFB61109.1"/>
    <property type="molecule type" value="Genomic_DNA"/>
</dbReference>
<sequence>MLDGDVPGDAGFVLPLLRPGMRVLDVGCGLGAVTLGFGTAVHPVQVLGVDPEPERLVKAGGVVRRRGISTVDFAAGAALRLPVAEAAFDVVFAHALIERTKDPAELLAELLRVLRPGGTLALSTSDWSRAKLRPRTANVDAALRGYFQLLRARGEDPFAGRRVAEHVERAGFREVRARSRHRPGLEYRVLAERVESGLAEALRAPGGPDPQLASAARSAWSWARGGGGEFSQCWTELVAVRAP</sequence>
<keyword evidence="3" id="KW-0949">S-adenosyl-L-methionine</keyword>
<evidence type="ECO:0000256" key="2">
    <source>
        <dbReference type="ARBA" id="ARBA00022679"/>
    </source>
</evidence>
<dbReference type="Gene3D" id="3.40.50.150">
    <property type="entry name" value="Vaccinia Virus protein VP39"/>
    <property type="match status" value="1"/>
</dbReference>
<dbReference type="Pfam" id="PF08241">
    <property type="entry name" value="Methyltransf_11"/>
    <property type="match status" value="1"/>
</dbReference>
<dbReference type="PANTHER" id="PTHR43464">
    <property type="entry name" value="METHYLTRANSFERASE"/>
    <property type="match status" value="1"/>
</dbReference>
<keyword evidence="5" id="KW-0830">Ubiquinone</keyword>
<reference evidence="6" key="1">
    <citation type="submission" date="2016-10" db="EMBL/GenBank/DDBJ databases">
        <authorList>
            <person name="Varghese N."/>
            <person name="Submissions S."/>
        </authorList>
    </citation>
    <scope>NUCLEOTIDE SEQUENCE [LARGE SCALE GENOMIC DNA]</scope>
    <source>
        <strain evidence="6">CGMCC 4.3568</strain>
    </source>
</reference>
<accession>A0A1I1CEM4</accession>
<evidence type="ECO:0000259" key="4">
    <source>
        <dbReference type="Pfam" id="PF08241"/>
    </source>
</evidence>
<dbReference type="InterPro" id="IPR013216">
    <property type="entry name" value="Methyltransf_11"/>
</dbReference>
<dbReference type="SUPFAM" id="SSF53335">
    <property type="entry name" value="S-adenosyl-L-methionine-dependent methyltransferases"/>
    <property type="match status" value="1"/>
</dbReference>
<keyword evidence="6" id="KW-1185">Reference proteome</keyword>
<dbReference type="RefSeq" id="WP_245788880.1">
    <property type="nucleotide sequence ID" value="NZ_FOKG01000027.1"/>
</dbReference>
<evidence type="ECO:0000256" key="3">
    <source>
        <dbReference type="ARBA" id="ARBA00022691"/>
    </source>
</evidence>
<name>A0A1I1CEM4_9PSEU</name>
<dbReference type="AlphaFoldDB" id="A0A1I1CEM4"/>
<evidence type="ECO:0000313" key="5">
    <source>
        <dbReference type="EMBL" id="SFB61109.1"/>
    </source>
</evidence>
<dbReference type="Proteomes" id="UP000243799">
    <property type="component" value="Unassembled WGS sequence"/>
</dbReference>
<feature type="domain" description="Methyltransferase type 11" evidence="4">
    <location>
        <begin position="24"/>
        <end position="121"/>
    </location>
</feature>
<evidence type="ECO:0000256" key="1">
    <source>
        <dbReference type="ARBA" id="ARBA00022603"/>
    </source>
</evidence>
<dbReference type="PANTHER" id="PTHR43464:SF19">
    <property type="entry name" value="UBIQUINONE BIOSYNTHESIS O-METHYLTRANSFERASE, MITOCHONDRIAL"/>
    <property type="match status" value="1"/>
</dbReference>